<sequence>MQDIKPFVETENAIIQNGIQYECTDGYGYDLIEYIEVIGLEKINGTEFIRIKRKLN</sequence>
<dbReference type="Proteomes" id="UP000580250">
    <property type="component" value="Unassembled WGS sequence"/>
</dbReference>
<proteinExistence type="predicted"/>
<comment type="caution">
    <text evidence="1">The sequence shown here is derived from an EMBL/GenBank/DDBJ whole genome shotgun (WGS) entry which is preliminary data.</text>
</comment>
<accession>A0A6V7UI19</accession>
<dbReference type="EMBL" id="CAJEWN010000069">
    <property type="protein sequence ID" value="CAD2158236.1"/>
    <property type="molecule type" value="Genomic_DNA"/>
</dbReference>
<reference evidence="1 2" key="1">
    <citation type="submission" date="2020-08" db="EMBL/GenBank/DDBJ databases">
        <authorList>
            <person name="Koutsovoulos G."/>
            <person name="Danchin GJ E."/>
        </authorList>
    </citation>
    <scope>NUCLEOTIDE SEQUENCE [LARGE SCALE GENOMIC DNA]</scope>
</reference>
<gene>
    <name evidence="1" type="ORF">MENT_LOCUS13064</name>
</gene>
<evidence type="ECO:0000313" key="2">
    <source>
        <dbReference type="Proteomes" id="UP000580250"/>
    </source>
</evidence>
<dbReference type="AlphaFoldDB" id="A0A6V7UI19"/>
<protein>
    <submittedName>
        <fullName evidence="1">Uncharacterized protein</fullName>
    </submittedName>
</protein>
<evidence type="ECO:0000313" key="1">
    <source>
        <dbReference type="EMBL" id="CAD2158236.1"/>
    </source>
</evidence>
<name>A0A6V7UI19_MELEN</name>
<organism evidence="1 2">
    <name type="scientific">Meloidogyne enterolobii</name>
    <name type="common">Root-knot nematode worm</name>
    <name type="synonym">Meloidogyne mayaguensis</name>
    <dbReference type="NCBI Taxonomy" id="390850"/>
    <lineage>
        <taxon>Eukaryota</taxon>
        <taxon>Metazoa</taxon>
        <taxon>Ecdysozoa</taxon>
        <taxon>Nematoda</taxon>
        <taxon>Chromadorea</taxon>
        <taxon>Rhabditida</taxon>
        <taxon>Tylenchina</taxon>
        <taxon>Tylenchomorpha</taxon>
        <taxon>Tylenchoidea</taxon>
        <taxon>Meloidogynidae</taxon>
        <taxon>Meloidogyninae</taxon>
        <taxon>Meloidogyne</taxon>
    </lineage>
</organism>